<evidence type="ECO:0000256" key="7">
    <source>
        <dbReference type="ARBA" id="ARBA00023004"/>
    </source>
</evidence>
<evidence type="ECO:0000256" key="8">
    <source>
        <dbReference type="ARBA" id="ARBA00023014"/>
    </source>
</evidence>
<keyword evidence="9" id="KW-0342">GTP-binding</keyword>
<organism evidence="14 15">
    <name type="scientific">Anaerosphaera aminiphila DSM 21120</name>
    <dbReference type="NCBI Taxonomy" id="1120995"/>
    <lineage>
        <taxon>Bacteria</taxon>
        <taxon>Bacillati</taxon>
        <taxon>Bacillota</taxon>
        <taxon>Tissierellia</taxon>
        <taxon>Tissierellales</taxon>
        <taxon>Peptoniphilaceae</taxon>
        <taxon>Anaerosphaera</taxon>
    </lineage>
</organism>
<keyword evidence="4" id="KW-0949">S-adenosyl-L-methionine</keyword>
<dbReference type="PROSITE" id="PS01305">
    <property type="entry name" value="MOAA_NIFB_PQQE"/>
    <property type="match status" value="1"/>
</dbReference>
<dbReference type="InterPro" id="IPR010505">
    <property type="entry name" value="MoaA_twitch"/>
</dbReference>
<dbReference type="SFLD" id="SFLDG01383">
    <property type="entry name" value="cyclic_pyranopterin_phosphate"/>
    <property type="match status" value="1"/>
</dbReference>
<dbReference type="OrthoDB" id="9763993at2"/>
<keyword evidence="3" id="KW-0004">4Fe-4S</keyword>
<dbReference type="InterPro" id="IPR013785">
    <property type="entry name" value="Aldolase_TIM"/>
</dbReference>
<dbReference type="PANTHER" id="PTHR22960">
    <property type="entry name" value="MOLYBDOPTERIN COFACTOR SYNTHESIS PROTEIN A"/>
    <property type="match status" value="1"/>
</dbReference>
<keyword evidence="10" id="KW-0501">Molybdenum cofactor biosynthesis</keyword>
<dbReference type="SUPFAM" id="SSF102114">
    <property type="entry name" value="Radical SAM enzymes"/>
    <property type="match status" value="1"/>
</dbReference>
<dbReference type="InterPro" id="IPR006638">
    <property type="entry name" value="Elp3/MiaA/NifB-like_rSAM"/>
</dbReference>
<comment type="cofactor">
    <cofactor evidence="1">
        <name>[4Fe-4S] cluster</name>
        <dbReference type="ChEBI" id="CHEBI:49883"/>
    </cofactor>
</comment>
<evidence type="ECO:0000256" key="9">
    <source>
        <dbReference type="ARBA" id="ARBA00023134"/>
    </source>
</evidence>
<dbReference type="Gene3D" id="3.20.20.70">
    <property type="entry name" value="Aldolase class I"/>
    <property type="match status" value="1"/>
</dbReference>
<keyword evidence="5" id="KW-0479">Metal-binding</keyword>
<dbReference type="GO" id="GO:0005525">
    <property type="term" value="F:GTP binding"/>
    <property type="evidence" value="ECO:0007669"/>
    <property type="project" value="UniProtKB-KW"/>
</dbReference>
<protein>
    <recommendedName>
        <fullName evidence="2">GTP 3',8-cyclase</fullName>
        <ecNumber evidence="2">4.1.99.22</ecNumber>
    </recommendedName>
</protein>
<evidence type="ECO:0000313" key="15">
    <source>
        <dbReference type="Proteomes" id="UP000184032"/>
    </source>
</evidence>
<dbReference type="CDD" id="cd01335">
    <property type="entry name" value="Radical_SAM"/>
    <property type="match status" value="1"/>
</dbReference>
<dbReference type="GO" id="GO:0061798">
    <property type="term" value="F:GTP 3',8'-cyclase activity"/>
    <property type="evidence" value="ECO:0007669"/>
    <property type="project" value="UniProtKB-EC"/>
</dbReference>
<dbReference type="Proteomes" id="UP000184032">
    <property type="component" value="Unassembled WGS sequence"/>
</dbReference>
<reference evidence="15" key="1">
    <citation type="submission" date="2016-11" db="EMBL/GenBank/DDBJ databases">
        <authorList>
            <person name="Varghese N."/>
            <person name="Submissions S."/>
        </authorList>
    </citation>
    <scope>NUCLEOTIDE SEQUENCE [LARGE SCALE GENOMIC DNA]</scope>
    <source>
        <strain evidence="15">DSM 21120</strain>
    </source>
</reference>
<evidence type="ECO:0000256" key="1">
    <source>
        <dbReference type="ARBA" id="ARBA00001966"/>
    </source>
</evidence>
<keyword evidence="8" id="KW-0411">Iron-sulfur</keyword>
<dbReference type="SFLD" id="SFLDG01386">
    <property type="entry name" value="main_SPASM_domain-containing"/>
    <property type="match status" value="1"/>
</dbReference>
<dbReference type="STRING" id="1120995.SAMN02745245_01746"/>
<dbReference type="SFLD" id="SFLDS00029">
    <property type="entry name" value="Radical_SAM"/>
    <property type="match status" value="1"/>
</dbReference>
<evidence type="ECO:0000256" key="12">
    <source>
        <dbReference type="ARBA" id="ARBA00048697"/>
    </source>
</evidence>
<dbReference type="InterPro" id="IPR000385">
    <property type="entry name" value="MoaA_NifB_PqqE_Fe-S-bd_CS"/>
</dbReference>
<evidence type="ECO:0000256" key="10">
    <source>
        <dbReference type="ARBA" id="ARBA00023150"/>
    </source>
</evidence>
<dbReference type="UniPathway" id="UPA00344"/>
<dbReference type="EC" id="4.1.99.22" evidence="2"/>
<dbReference type="NCBIfam" id="TIGR02666">
    <property type="entry name" value="moaA"/>
    <property type="match status" value="1"/>
</dbReference>
<keyword evidence="11" id="KW-0456">Lyase</keyword>
<dbReference type="GO" id="GO:0061799">
    <property type="term" value="F:cyclic pyranopterin monophosphate synthase activity"/>
    <property type="evidence" value="ECO:0007669"/>
    <property type="project" value="TreeGrafter"/>
</dbReference>
<dbReference type="PANTHER" id="PTHR22960:SF0">
    <property type="entry name" value="MOLYBDENUM COFACTOR BIOSYNTHESIS PROTEIN 1"/>
    <property type="match status" value="1"/>
</dbReference>
<sequence length="322" mass="36875">MIDLYSRKIDYIRVSLTDRCNMRCVYCMPEYGIEKMCHSDVLSYEDMYKLLKTLNRAGIKKVKITGGEPFVRRDAIKFIEKLKSDSSFEKVTVTTNGMLLDKYVDELIKMKIDGINISLDSLKEDRYKKLTRGADLKVVLKNIKYILESGYGNLKINTVLMDGINSDEILDFATLVRGNKISLRFIELMPIGEARDFIPVSREQVLKTLISEFGELKPINKNLGNGPAEYITFKNFKGNIGFIDAVNHKFCRDCNRIRMDSRGNIKFCLQYDIGIGTEDYLSGKISEDEFLKKLNMRICDKPLENNFSSESVGKFTMNQIGG</sequence>
<dbReference type="GO" id="GO:0046872">
    <property type="term" value="F:metal ion binding"/>
    <property type="evidence" value="ECO:0007669"/>
    <property type="project" value="UniProtKB-KW"/>
</dbReference>
<dbReference type="RefSeq" id="WP_073185444.1">
    <property type="nucleotide sequence ID" value="NZ_FQXI01000016.1"/>
</dbReference>
<dbReference type="InterPro" id="IPR050105">
    <property type="entry name" value="MoCo_biosynth_MoaA/MoaC"/>
</dbReference>
<evidence type="ECO:0000256" key="3">
    <source>
        <dbReference type="ARBA" id="ARBA00022485"/>
    </source>
</evidence>
<evidence type="ECO:0000256" key="4">
    <source>
        <dbReference type="ARBA" id="ARBA00022691"/>
    </source>
</evidence>
<dbReference type="InterPro" id="IPR013483">
    <property type="entry name" value="MoaA"/>
</dbReference>
<dbReference type="InterPro" id="IPR007197">
    <property type="entry name" value="rSAM"/>
</dbReference>
<feature type="domain" description="Radical SAM core" evidence="13">
    <location>
        <begin position="4"/>
        <end position="227"/>
    </location>
</feature>
<keyword evidence="6" id="KW-0547">Nucleotide-binding</keyword>
<name>A0A1M5UF27_9FIRM</name>
<dbReference type="AlphaFoldDB" id="A0A1M5UF27"/>
<comment type="catalytic activity">
    <reaction evidence="12">
        <text>GTP + AH2 + S-adenosyl-L-methionine = (8S)-3',8-cyclo-7,8-dihydroguanosine 5'-triphosphate + 5'-deoxyadenosine + L-methionine + A + H(+)</text>
        <dbReference type="Rhea" id="RHEA:49576"/>
        <dbReference type="ChEBI" id="CHEBI:13193"/>
        <dbReference type="ChEBI" id="CHEBI:15378"/>
        <dbReference type="ChEBI" id="CHEBI:17319"/>
        <dbReference type="ChEBI" id="CHEBI:17499"/>
        <dbReference type="ChEBI" id="CHEBI:37565"/>
        <dbReference type="ChEBI" id="CHEBI:57844"/>
        <dbReference type="ChEBI" id="CHEBI:59789"/>
        <dbReference type="ChEBI" id="CHEBI:131766"/>
        <dbReference type="EC" id="4.1.99.22"/>
    </reaction>
</comment>
<evidence type="ECO:0000259" key="13">
    <source>
        <dbReference type="PROSITE" id="PS51918"/>
    </source>
</evidence>
<dbReference type="SMART" id="SM00729">
    <property type="entry name" value="Elp3"/>
    <property type="match status" value="1"/>
</dbReference>
<gene>
    <name evidence="14" type="ORF">SAMN02745245_01746</name>
</gene>
<dbReference type="InterPro" id="IPR040064">
    <property type="entry name" value="MoaA-like"/>
</dbReference>
<dbReference type="Pfam" id="PF04055">
    <property type="entry name" value="Radical_SAM"/>
    <property type="match status" value="1"/>
</dbReference>
<accession>A0A1M5UF27</accession>
<proteinExistence type="predicted"/>
<dbReference type="Pfam" id="PF06463">
    <property type="entry name" value="Mob_synth_C"/>
    <property type="match status" value="1"/>
</dbReference>
<dbReference type="SFLD" id="SFLDG01067">
    <property type="entry name" value="SPASM/twitch_domain_containing"/>
    <property type="match status" value="1"/>
</dbReference>
<evidence type="ECO:0000256" key="11">
    <source>
        <dbReference type="ARBA" id="ARBA00023239"/>
    </source>
</evidence>
<keyword evidence="7" id="KW-0408">Iron</keyword>
<evidence type="ECO:0000256" key="6">
    <source>
        <dbReference type="ARBA" id="ARBA00022741"/>
    </source>
</evidence>
<evidence type="ECO:0000256" key="5">
    <source>
        <dbReference type="ARBA" id="ARBA00022723"/>
    </source>
</evidence>
<evidence type="ECO:0000313" key="14">
    <source>
        <dbReference type="EMBL" id="SHH61557.1"/>
    </source>
</evidence>
<dbReference type="PROSITE" id="PS51918">
    <property type="entry name" value="RADICAL_SAM"/>
    <property type="match status" value="1"/>
</dbReference>
<dbReference type="GO" id="GO:0051539">
    <property type="term" value="F:4 iron, 4 sulfur cluster binding"/>
    <property type="evidence" value="ECO:0007669"/>
    <property type="project" value="UniProtKB-KW"/>
</dbReference>
<evidence type="ECO:0000256" key="2">
    <source>
        <dbReference type="ARBA" id="ARBA00012167"/>
    </source>
</evidence>
<dbReference type="InterPro" id="IPR058240">
    <property type="entry name" value="rSAM_sf"/>
</dbReference>
<dbReference type="EMBL" id="FQXI01000016">
    <property type="protein sequence ID" value="SHH61557.1"/>
    <property type="molecule type" value="Genomic_DNA"/>
</dbReference>
<keyword evidence="15" id="KW-1185">Reference proteome</keyword>
<dbReference type="GO" id="GO:0006777">
    <property type="term" value="P:Mo-molybdopterin cofactor biosynthetic process"/>
    <property type="evidence" value="ECO:0007669"/>
    <property type="project" value="UniProtKB-KW"/>
</dbReference>